<organism evidence="2 3">
    <name type="scientific">Francisella philomiragia</name>
    <dbReference type="NCBI Taxonomy" id="28110"/>
    <lineage>
        <taxon>Bacteria</taxon>
        <taxon>Pseudomonadati</taxon>
        <taxon>Pseudomonadota</taxon>
        <taxon>Gammaproteobacteria</taxon>
        <taxon>Thiotrichales</taxon>
        <taxon>Francisellaceae</taxon>
        <taxon>Francisella</taxon>
    </lineage>
</organism>
<protein>
    <submittedName>
        <fullName evidence="2">Putative membrane protein</fullName>
    </submittedName>
</protein>
<dbReference type="OrthoDB" id="9804091at2"/>
<reference evidence="2 3" key="1">
    <citation type="journal article" date="2015" name="Genome Announc.">
        <title>Genome sequencing of 18 francisella strains to aid in assay development and testing.</title>
        <authorList>
            <person name="Johnson S.L."/>
            <person name="Daligault H.E."/>
            <person name="Davenport K.W."/>
            <person name="Coyne S.R."/>
            <person name="Frey K.G."/>
            <person name="Koroleva G.I."/>
            <person name="Broomall S.M."/>
            <person name="Bishop-Lilly K.A."/>
            <person name="Bruce D.C."/>
            <person name="Chertkov O."/>
            <person name="Freitas T."/>
            <person name="Jaissle J."/>
            <person name="Ladner J.T."/>
            <person name="Rosenzweig C.N."/>
            <person name="Gibbons H.S."/>
            <person name="Palacios G.F."/>
            <person name="Redden C.L."/>
            <person name="Xu Y."/>
            <person name="Minogue T.D."/>
            <person name="Chain P.S."/>
        </authorList>
    </citation>
    <scope>NUCLEOTIDE SEQUENCE [LARGE SCALE GENOMIC DNA]</scope>
    <source>
        <strain evidence="2 3">GA01-2794</strain>
    </source>
</reference>
<sequence length="367" mass="43560">MATMLLVMLIFVVVIFISLLLLSGIESLLNLFIFNNQKHIDTGGGRWFLYVIGIVAVWACIFFYWNVKDDLLEFFEIKDYAFSFFLYLFSGVIAFAILWSMRLYNLDNKKFYDKHTVLTYIFISDLVFLFLFGFIVVPLIAIIGSPDRAGYIINEVFAFVLSLSAIVYAFYLITYLCFKAFNVDKVFKFIWVFFVIYFVSVPTVLLVSKYYVEYKQNNSIYTINFEFEDSHQKFEIKTPGKYLPKWFFRNCNDNLVCEDKNRVLWFEFGSDINNKLLHFDSAQFFSYKGSEKQLDSWVDDSNLYYDNENPTRGTCFYTNHKYKIDKYIYNIYIDLYCKNESEFEEQKGSIKDKIDDLVKQIKITKIN</sequence>
<name>A0A0B6CQG3_9GAMM</name>
<feature type="transmembrane region" description="Helical" evidence="1">
    <location>
        <begin position="85"/>
        <end position="105"/>
    </location>
</feature>
<feature type="transmembrane region" description="Helical" evidence="1">
    <location>
        <begin position="156"/>
        <end position="178"/>
    </location>
</feature>
<evidence type="ECO:0000313" key="3">
    <source>
        <dbReference type="Proteomes" id="UP000031830"/>
    </source>
</evidence>
<dbReference type="EMBL" id="CP009440">
    <property type="protein sequence ID" value="AJI52714.1"/>
    <property type="molecule type" value="Genomic_DNA"/>
</dbReference>
<dbReference type="RefSeq" id="WP_044526672.1">
    <property type="nucleotide sequence ID" value="NZ_CP009440.1"/>
</dbReference>
<accession>A0A0B6CQG3</accession>
<feature type="transmembrane region" description="Helical" evidence="1">
    <location>
        <begin position="190"/>
        <end position="212"/>
    </location>
</feature>
<proteinExistence type="predicted"/>
<keyword evidence="1" id="KW-0812">Transmembrane</keyword>
<feature type="transmembrane region" description="Helical" evidence="1">
    <location>
        <begin position="47"/>
        <end position="65"/>
    </location>
</feature>
<evidence type="ECO:0000313" key="2">
    <source>
        <dbReference type="EMBL" id="AJI52714.1"/>
    </source>
</evidence>
<dbReference type="KEGG" id="fpz:LA55_1603"/>
<keyword evidence="1" id="KW-1133">Transmembrane helix</keyword>
<feature type="transmembrane region" description="Helical" evidence="1">
    <location>
        <begin position="117"/>
        <end position="144"/>
    </location>
</feature>
<evidence type="ECO:0000256" key="1">
    <source>
        <dbReference type="SAM" id="Phobius"/>
    </source>
</evidence>
<gene>
    <name evidence="2" type="ORF">LA55_1603</name>
</gene>
<dbReference type="Proteomes" id="UP000031830">
    <property type="component" value="Chromosome"/>
</dbReference>
<keyword evidence="1" id="KW-0472">Membrane</keyword>
<dbReference type="AlphaFoldDB" id="A0A0B6CQG3"/>
<feature type="transmembrane region" description="Helical" evidence="1">
    <location>
        <begin position="6"/>
        <end position="35"/>
    </location>
</feature>